<accession>A0ABP1S6Z3</accession>
<feature type="transmembrane region" description="Helical" evidence="1">
    <location>
        <begin position="121"/>
        <end position="141"/>
    </location>
</feature>
<organism evidence="2 3">
    <name type="scientific">Orchesella dallaii</name>
    <dbReference type="NCBI Taxonomy" id="48710"/>
    <lineage>
        <taxon>Eukaryota</taxon>
        <taxon>Metazoa</taxon>
        <taxon>Ecdysozoa</taxon>
        <taxon>Arthropoda</taxon>
        <taxon>Hexapoda</taxon>
        <taxon>Collembola</taxon>
        <taxon>Entomobryomorpha</taxon>
        <taxon>Entomobryoidea</taxon>
        <taxon>Orchesellidae</taxon>
        <taxon>Orchesellinae</taxon>
        <taxon>Orchesella</taxon>
    </lineage>
</organism>
<name>A0ABP1S6Z3_9HEXA</name>
<sequence>MQSYLPMGKFEKRKILFFNICAFIGTPFLVTIYTTALDGPLHTHNICISGAKGMPGNSKRRKHSMEHWVDSGIASHHNSRLLAMWPTLTISHAPSSFFTRLLKYRELQILVRIYNGIQQDIVVVAVLHLVMVGFTVSNFALFRIGFGMRLPFLLMNAMTSFDTFIIIYFYYGCYGRVCQDSFNILSGLMRKPPPGPKGKLDRKLLKHYVVSFSPLKIFLGAVNFLEKLSPIVILDFCLKQVVNLLLLD</sequence>
<evidence type="ECO:0000313" key="3">
    <source>
        <dbReference type="Proteomes" id="UP001642540"/>
    </source>
</evidence>
<protein>
    <submittedName>
        <fullName evidence="2">Uncharacterized protein</fullName>
    </submittedName>
</protein>
<feature type="transmembrane region" description="Helical" evidence="1">
    <location>
        <begin position="15"/>
        <end position="36"/>
    </location>
</feature>
<dbReference type="EMBL" id="CAXLJM020000164">
    <property type="protein sequence ID" value="CAL8145479.1"/>
    <property type="molecule type" value="Genomic_DNA"/>
</dbReference>
<comment type="caution">
    <text evidence="2">The sequence shown here is derived from an EMBL/GenBank/DDBJ whole genome shotgun (WGS) entry which is preliminary data.</text>
</comment>
<keyword evidence="1" id="KW-0472">Membrane</keyword>
<reference evidence="2 3" key="1">
    <citation type="submission" date="2024-08" db="EMBL/GenBank/DDBJ databases">
        <authorList>
            <person name="Cucini C."/>
            <person name="Frati F."/>
        </authorList>
    </citation>
    <scope>NUCLEOTIDE SEQUENCE [LARGE SCALE GENOMIC DNA]</scope>
</reference>
<feature type="transmembrane region" description="Helical" evidence="1">
    <location>
        <begin position="153"/>
        <end position="171"/>
    </location>
</feature>
<dbReference type="Proteomes" id="UP001642540">
    <property type="component" value="Unassembled WGS sequence"/>
</dbReference>
<keyword evidence="1" id="KW-0812">Transmembrane</keyword>
<gene>
    <name evidence="2" type="ORF">ODALV1_LOCUS30505</name>
</gene>
<keyword evidence="3" id="KW-1185">Reference proteome</keyword>
<evidence type="ECO:0000313" key="2">
    <source>
        <dbReference type="EMBL" id="CAL8145479.1"/>
    </source>
</evidence>
<proteinExistence type="predicted"/>
<evidence type="ECO:0000256" key="1">
    <source>
        <dbReference type="SAM" id="Phobius"/>
    </source>
</evidence>
<keyword evidence="1" id="KW-1133">Transmembrane helix</keyword>